<evidence type="ECO:0000313" key="8">
    <source>
        <dbReference type="EMBL" id="SDW88057.1"/>
    </source>
</evidence>
<dbReference type="InterPro" id="IPR039366">
    <property type="entry name" value="Pilotin"/>
</dbReference>
<organism evidence="8 9">
    <name type="scientific">Thiocapsa roseopersicina</name>
    <dbReference type="NCBI Taxonomy" id="1058"/>
    <lineage>
        <taxon>Bacteria</taxon>
        <taxon>Pseudomonadati</taxon>
        <taxon>Pseudomonadota</taxon>
        <taxon>Gammaproteobacteria</taxon>
        <taxon>Chromatiales</taxon>
        <taxon>Chromatiaceae</taxon>
        <taxon>Thiocapsa</taxon>
    </lineage>
</organism>
<feature type="chain" id="PRO_5011707867" evidence="5">
    <location>
        <begin position="28"/>
        <end position="433"/>
    </location>
</feature>
<evidence type="ECO:0000256" key="2">
    <source>
        <dbReference type="ARBA" id="ARBA00023136"/>
    </source>
</evidence>
<reference evidence="9" key="1">
    <citation type="submission" date="2016-10" db="EMBL/GenBank/DDBJ databases">
        <authorList>
            <person name="Varghese N."/>
            <person name="Submissions S."/>
        </authorList>
    </citation>
    <scope>NUCLEOTIDE SEQUENCE [LARGE SCALE GENOMIC DNA]</scope>
    <source>
        <strain evidence="9">DSM 217</strain>
    </source>
</reference>
<dbReference type="InterPro" id="IPR018660">
    <property type="entry name" value="MliC"/>
</dbReference>
<dbReference type="InterPro" id="IPR053147">
    <property type="entry name" value="Hsp_HslJ-like"/>
</dbReference>
<dbReference type="Pfam" id="PF09619">
    <property type="entry name" value="YscW"/>
    <property type="match status" value="1"/>
</dbReference>
<keyword evidence="1 5" id="KW-0732">Signal</keyword>
<name>A0A1H2X5J3_THIRO</name>
<proteinExistence type="predicted"/>
<dbReference type="PANTHER" id="PTHR35535:SF2">
    <property type="entry name" value="DUF306 DOMAIN-CONTAINING PROTEIN"/>
    <property type="match status" value="1"/>
</dbReference>
<protein>
    <submittedName>
        <fullName evidence="8">Heat shock protein HslJ</fullName>
    </submittedName>
</protein>
<keyword evidence="9" id="KW-1185">Reference proteome</keyword>
<dbReference type="InterPro" id="IPR005184">
    <property type="entry name" value="DUF306_Meta_HslJ"/>
</dbReference>
<dbReference type="Pfam" id="PF03724">
    <property type="entry name" value="META"/>
    <property type="match status" value="1"/>
</dbReference>
<gene>
    <name evidence="8" type="ORF">SAMN05421783_11025</name>
</gene>
<feature type="domain" description="C-type lysozyme inhibitor" evidence="7">
    <location>
        <begin position="154"/>
        <end position="215"/>
    </location>
</feature>
<evidence type="ECO:0000256" key="1">
    <source>
        <dbReference type="ARBA" id="ARBA00022729"/>
    </source>
</evidence>
<sequence>MSLIRRTKLTILVSCLTLMVGTQVVFAAAPEGRDDASSLQITGALSYKARIALPRDAIAIVELSDPSVPGGRLVAEHRSALDGRQVPIPFEIVVERAALLPDQPYLVRGAVLSAGLAAWITDEVPLDPSVESPDLGTVMMRPYEPPPLSSELVCGDQPIRVGFLEDRMRLQVDDRAFDLRQAVSGSGARYVALADPSTSFWSKGDRGMLEIAGTAYPECIPVESAQTAFRATGNEPFWSLELTDKRVDLNTDMGETRINVALTEQELLEDGRRYRNLIEDGDMVVSIFDRPCVDSMSGMPHPATVEIQLDERRLDGCGGDPATLLQGPEWIVEDIGGGGIIDRSRVTLNFGADGRLWGRASCNAYQGEYTLTGETLTLALSATTMMACAPALMDQERKVLDLLARIRAFELDPTGALILKADDGRTLSARRDY</sequence>
<evidence type="ECO:0000259" key="7">
    <source>
        <dbReference type="Pfam" id="PF09864"/>
    </source>
</evidence>
<dbReference type="PANTHER" id="PTHR35535">
    <property type="entry name" value="HEAT SHOCK PROTEIN HSLJ"/>
    <property type="match status" value="1"/>
</dbReference>
<dbReference type="SUPFAM" id="SSF141488">
    <property type="entry name" value="YdhA-like"/>
    <property type="match status" value="1"/>
</dbReference>
<keyword evidence="4" id="KW-0449">Lipoprotein</keyword>
<evidence type="ECO:0000256" key="4">
    <source>
        <dbReference type="ARBA" id="ARBA00023288"/>
    </source>
</evidence>
<dbReference type="Gene3D" id="2.40.128.200">
    <property type="match status" value="1"/>
</dbReference>
<dbReference type="Proteomes" id="UP000198816">
    <property type="component" value="Unassembled WGS sequence"/>
</dbReference>
<keyword evidence="2" id="KW-0472">Membrane</keyword>
<keyword evidence="8" id="KW-0346">Stress response</keyword>
<evidence type="ECO:0000259" key="6">
    <source>
        <dbReference type="Pfam" id="PF03724"/>
    </source>
</evidence>
<dbReference type="InterPro" id="IPR036328">
    <property type="entry name" value="MliC_sf"/>
</dbReference>
<accession>A0A1H2X5J3</accession>
<dbReference type="EMBL" id="FNNZ01000010">
    <property type="protein sequence ID" value="SDW88057.1"/>
    <property type="molecule type" value="Genomic_DNA"/>
</dbReference>
<dbReference type="Pfam" id="PF09864">
    <property type="entry name" value="MliC"/>
    <property type="match status" value="1"/>
</dbReference>
<feature type="signal peptide" evidence="5">
    <location>
        <begin position="1"/>
        <end position="27"/>
    </location>
</feature>
<dbReference type="Gene3D" id="2.40.128.270">
    <property type="match status" value="1"/>
</dbReference>
<dbReference type="InterPro" id="IPR038670">
    <property type="entry name" value="HslJ-like_sf"/>
</dbReference>
<dbReference type="AlphaFoldDB" id="A0A1H2X5J3"/>
<dbReference type="RefSeq" id="WP_175534605.1">
    <property type="nucleotide sequence ID" value="NZ_FNNZ01000010.1"/>
</dbReference>
<evidence type="ECO:0000313" key="9">
    <source>
        <dbReference type="Proteomes" id="UP000198816"/>
    </source>
</evidence>
<evidence type="ECO:0000256" key="5">
    <source>
        <dbReference type="SAM" id="SignalP"/>
    </source>
</evidence>
<dbReference type="STRING" id="1058.SAMN05421783_11025"/>
<feature type="domain" description="DUF306" evidence="6">
    <location>
        <begin position="325"/>
        <end position="427"/>
    </location>
</feature>
<keyword evidence="3" id="KW-0564">Palmitate</keyword>
<evidence type="ECO:0000256" key="3">
    <source>
        <dbReference type="ARBA" id="ARBA00023139"/>
    </source>
</evidence>